<protein>
    <submittedName>
        <fullName evidence="3">Amidohydrolase family protein</fullName>
    </submittedName>
</protein>
<dbReference type="SUPFAM" id="SSF51338">
    <property type="entry name" value="Composite domain of metallo-dependent hydrolases"/>
    <property type="match status" value="2"/>
</dbReference>
<evidence type="ECO:0000256" key="1">
    <source>
        <dbReference type="SAM" id="SignalP"/>
    </source>
</evidence>
<dbReference type="GO" id="GO:0016810">
    <property type="term" value="F:hydrolase activity, acting on carbon-nitrogen (but not peptide) bonds"/>
    <property type="evidence" value="ECO:0007669"/>
    <property type="project" value="InterPro"/>
</dbReference>
<dbReference type="EMBL" id="QFYP01000001">
    <property type="protein sequence ID" value="RAK61452.1"/>
    <property type="molecule type" value="Genomic_DNA"/>
</dbReference>
<dbReference type="Proteomes" id="UP000249842">
    <property type="component" value="Unassembled WGS sequence"/>
</dbReference>
<dbReference type="Gene3D" id="2.30.40.10">
    <property type="entry name" value="Urease, subunit C, domain 1"/>
    <property type="match status" value="1"/>
</dbReference>
<keyword evidence="4" id="KW-1185">Reference proteome</keyword>
<evidence type="ECO:0000313" key="4">
    <source>
        <dbReference type="Proteomes" id="UP000249842"/>
    </source>
</evidence>
<keyword evidence="1" id="KW-0732">Signal</keyword>
<dbReference type="PANTHER" id="PTHR43135">
    <property type="entry name" value="ALPHA-D-RIBOSE 1-METHYLPHOSPHONATE 5-TRIPHOSPHATE DIPHOSPHATASE"/>
    <property type="match status" value="1"/>
</dbReference>
<proteinExistence type="predicted"/>
<dbReference type="RefSeq" id="WP_111458743.1">
    <property type="nucleotide sequence ID" value="NZ_QFYP01000001.1"/>
</dbReference>
<keyword evidence="3" id="KW-0378">Hydrolase</keyword>
<evidence type="ECO:0000259" key="2">
    <source>
        <dbReference type="Pfam" id="PF01979"/>
    </source>
</evidence>
<dbReference type="InterPro" id="IPR006680">
    <property type="entry name" value="Amidohydro-rel"/>
</dbReference>
<sequence length="430" mass="44837">MKSWGLALAALLAATGAHAEVVYVHAGRLVDPERGVVETDRLIKVVDGRVAAVTAWAPPAADGRVIDWSGYTVLPGLIDMHTHVADGFAEGNDPTEPLKHSAAETVLKGAATARVMLDAGFTSVRDVGVYRGLNDVALKNAIAAGWVEGPRMTVAGAYITVPGGGGAVTGASPDVAIPADFRLGEVRSPDEARERVRYLFQHGADFIKLIATGAVLAMGSEPGQLELTEAEMKAACDEAVLHGSYCIAHAHGAAGVKAAIRAGARSIEHASLIDDEGIALAKARGVWLDMDIYDGDWIDEVGTKEGWPAEYLRKNRDTTELQREGFRKAVKAGVKLSFGTDAGVYPHGLGARQFAYMVRWGMTPMQAIQSATTTAAALLRASADAGALSPGHYGDMIAVAGDPLADVGVLTHVAGVIKGGKLVKAPAAKP</sequence>
<feature type="chain" id="PRO_5016459752" evidence="1">
    <location>
        <begin position="20"/>
        <end position="430"/>
    </location>
</feature>
<feature type="signal peptide" evidence="1">
    <location>
        <begin position="1"/>
        <end position="19"/>
    </location>
</feature>
<feature type="domain" description="Amidohydrolase-related" evidence="2">
    <location>
        <begin position="72"/>
        <end position="423"/>
    </location>
</feature>
<comment type="caution">
    <text evidence="3">The sequence shown here is derived from an EMBL/GenBank/DDBJ whole genome shotgun (WGS) entry which is preliminary data.</text>
</comment>
<gene>
    <name evidence="3" type="ORF">DJ021_17400</name>
</gene>
<dbReference type="CDD" id="cd01299">
    <property type="entry name" value="Met_dep_hydrolase_A"/>
    <property type="match status" value="1"/>
</dbReference>
<dbReference type="PANTHER" id="PTHR43135:SF3">
    <property type="entry name" value="ALPHA-D-RIBOSE 1-METHYLPHOSPHONATE 5-TRIPHOSPHATE DIPHOSPHATASE"/>
    <property type="match status" value="1"/>
</dbReference>
<dbReference type="InterPro" id="IPR032466">
    <property type="entry name" value="Metal_Hydrolase"/>
</dbReference>
<dbReference type="InterPro" id="IPR011059">
    <property type="entry name" value="Metal-dep_hydrolase_composite"/>
</dbReference>
<dbReference type="Pfam" id="PF01979">
    <property type="entry name" value="Amidohydro_1"/>
    <property type="match status" value="1"/>
</dbReference>
<accession>A0A328B1W6</accession>
<reference evidence="4" key="1">
    <citation type="submission" date="2018-05" db="EMBL/GenBank/DDBJ databases">
        <authorList>
            <person name="Li X."/>
        </authorList>
    </citation>
    <scope>NUCLEOTIDE SEQUENCE [LARGE SCALE GENOMIC DNA]</scope>
    <source>
        <strain evidence="4">HKS-05</strain>
    </source>
</reference>
<dbReference type="Gene3D" id="3.20.20.140">
    <property type="entry name" value="Metal-dependent hydrolases"/>
    <property type="match status" value="1"/>
</dbReference>
<organism evidence="3 4">
    <name type="scientific">Phenylobacterium hankyongense</name>
    <dbReference type="NCBI Taxonomy" id="1813876"/>
    <lineage>
        <taxon>Bacteria</taxon>
        <taxon>Pseudomonadati</taxon>
        <taxon>Pseudomonadota</taxon>
        <taxon>Alphaproteobacteria</taxon>
        <taxon>Caulobacterales</taxon>
        <taxon>Caulobacteraceae</taxon>
        <taxon>Phenylobacterium</taxon>
    </lineage>
</organism>
<dbReference type="SUPFAM" id="SSF51556">
    <property type="entry name" value="Metallo-dependent hydrolases"/>
    <property type="match status" value="1"/>
</dbReference>
<dbReference type="InterPro" id="IPR051781">
    <property type="entry name" value="Metallo-dep_Hydrolase"/>
</dbReference>
<dbReference type="InterPro" id="IPR057744">
    <property type="entry name" value="OTAase-like"/>
</dbReference>
<dbReference type="OrthoDB" id="8098664at2"/>
<dbReference type="AlphaFoldDB" id="A0A328B1W6"/>
<name>A0A328B1W6_9CAUL</name>
<evidence type="ECO:0000313" key="3">
    <source>
        <dbReference type="EMBL" id="RAK61452.1"/>
    </source>
</evidence>